<proteinExistence type="predicted"/>
<comment type="caution">
    <text evidence="2">The sequence shown here is derived from an EMBL/GenBank/DDBJ whole genome shotgun (WGS) entry which is preliminary data.</text>
</comment>
<dbReference type="EMBL" id="MU857542">
    <property type="protein sequence ID" value="KAK4148344.1"/>
    <property type="molecule type" value="Genomic_DNA"/>
</dbReference>
<evidence type="ECO:0000313" key="3">
    <source>
        <dbReference type="Proteomes" id="UP001302745"/>
    </source>
</evidence>
<organism evidence="2 3">
    <name type="scientific">Chaetomidium leptoderma</name>
    <dbReference type="NCBI Taxonomy" id="669021"/>
    <lineage>
        <taxon>Eukaryota</taxon>
        <taxon>Fungi</taxon>
        <taxon>Dikarya</taxon>
        <taxon>Ascomycota</taxon>
        <taxon>Pezizomycotina</taxon>
        <taxon>Sordariomycetes</taxon>
        <taxon>Sordariomycetidae</taxon>
        <taxon>Sordariales</taxon>
        <taxon>Chaetomiaceae</taxon>
        <taxon>Chaetomidium</taxon>
    </lineage>
</organism>
<dbReference type="Proteomes" id="UP001302745">
    <property type="component" value="Unassembled WGS sequence"/>
</dbReference>
<name>A0AAN6ZSE8_9PEZI</name>
<reference evidence="2" key="2">
    <citation type="submission" date="2023-05" db="EMBL/GenBank/DDBJ databases">
        <authorList>
            <consortium name="Lawrence Berkeley National Laboratory"/>
            <person name="Steindorff A."/>
            <person name="Hensen N."/>
            <person name="Bonometti L."/>
            <person name="Westerberg I."/>
            <person name="Brannstrom I.O."/>
            <person name="Guillou S."/>
            <person name="Cros-Aarteil S."/>
            <person name="Calhoun S."/>
            <person name="Haridas S."/>
            <person name="Kuo A."/>
            <person name="Mondo S."/>
            <person name="Pangilinan J."/>
            <person name="Riley R."/>
            <person name="Labutti K."/>
            <person name="Andreopoulos B."/>
            <person name="Lipzen A."/>
            <person name="Chen C."/>
            <person name="Yanf M."/>
            <person name="Daum C."/>
            <person name="Ng V."/>
            <person name="Clum A."/>
            <person name="Ohm R."/>
            <person name="Martin F."/>
            <person name="Silar P."/>
            <person name="Natvig D."/>
            <person name="Lalanne C."/>
            <person name="Gautier V."/>
            <person name="Ament-Velasquez S.L."/>
            <person name="Kruys A."/>
            <person name="Hutchinson M.I."/>
            <person name="Powell A.J."/>
            <person name="Barry K."/>
            <person name="Miller A.N."/>
            <person name="Grigoriev I.V."/>
            <person name="Debuchy R."/>
            <person name="Gladieux P."/>
            <person name="Thoren M.H."/>
            <person name="Johannesson H."/>
        </authorList>
    </citation>
    <scope>NUCLEOTIDE SEQUENCE</scope>
    <source>
        <strain evidence="2">CBS 538.74</strain>
    </source>
</reference>
<reference evidence="2" key="1">
    <citation type="journal article" date="2023" name="Mol. Phylogenet. Evol.">
        <title>Genome-scale phylogeny and comparative genomics of the fungal order Sordariales.</title>
        <authorList>
            <person name="Hensen N."/>
            <person name="Bonometti L."/>
            <person name="Westerberg I."/>
            <person name="Brannstrom I.O."/>
            <person name="Guillou S."/>
            <person name="Cros-Aarteil S."/>
            <person name="Calhoun S."/>
            <person name="Haridas S."/>
            <person name="Kuo A."/>
            <person name="Mondo S."/>
            <person name="Pangilinan J."/>
            <person name="Riley R."/>
            <person name="LaButti K."/>
            <person name="Andreopoulos B."/>
            <person name="Lipzen A."/>
            <person name="Chen C."/>
            <person name="Yan M."/>
            <person name="Daum C."/>
            <person name="Ng V."/>
            <person name="Clum A."/>
            <person name="Steindorff A."/>
            <person name="Ohm R.A."/>
            <person name="Martin F."/>
            <person name="Silar P."/>
            <person name="Natvig D.O."/>
            <person name="Lalanne C."/>
            <person name="Gautier V."/>
            <person name="Ament-Velasquez S.L."/>
            <person name="Kruys A."/>
            <person name="Hutchinson M.I."/>
            <person name="Powell A.J."/>
            <person name="Barry K."/>
            <person name="Miller A.N."/>
            <person name="Grigoriev I.V."/>
            <person name="Debuchy R."/>
            <person name="Gladieux P."/>
            <person name="Hiltunen Thoren M."/>
            <person name="Johannesson H."/>
        </authorList>
    </citation>
    <scope>NUCLEOTIDE SEQUENCE</scope>
    <source>
        <strain evidence="2">CBS 538.74</strain>
    </source>
</reference>
<feature type="non-terminal residue" evidence="2">
    <location>
        <position position="1"/>
    </location>
</feature>
<gene>
    <name evidence="2" type="ORF">C8A00DRAFT_39134</name>
</gene>
<protein>
    <submittedName>
        <fullName evidence="2">Uncharacterized protein</fullName>
    </submittedName>
</protein>
<accession>A0AAN6ZSE8</accession>
<feature type="compositionally biased region" description="Polar residues" evidence="1">
    <location>
        <begin position="197"/>
        <end position="212"/>
    </location>
</feature>
<dbReference type="AlphaFoldDB" id="A0AAN6ZSE8"/>
<sequence>DADEFDKAWSRMKTEFSDQEAIIGYLETHYLPFKEEWACPWISRLRNFGQRTSSPTETAHRELKGYLVNGKSSLLKLHEVILEMLKNKEIVYKERIAMQNARLRTEFQGPSFDWLGPTNKEVSHKAIDKLVDNEALTRDDFHEFWWLERSLLEEFPILNVKDPATVKGKGRPRGSGPFTGQETKAPEAPPSTAPAVLQTSTPPVPASGTNPRLTKPSVRRNRSRWEESGIDELEEEAALMTVRPAKRLATHRKSAEDVDFGGYKSSSFISQRLGFRPECAGCTGWDG</sequence>
<keyword evidence="3" id="KW-1185">Reference proteome</keyword>
<feature type="region of interest" description="Disordered" evidence="1">
    <location>
        <begin position="163"/>
        <end position="223"/>
    </location>
</feature>
<evidence type="ECO:0000313" key="2">
    <source>
        <dbReference type="EMBL" id="KAK4148344.1"/>
    </source>
</evidence>
<evidence type="ECO:0000256" key="1">
    <source>
        <dbReference type="SAM" id="MobiDB-lite"/>
    </source>
</evidence>